<sequence length="402" mass="44064">MGLCPLRFLDSQGKRADGYVQLRSAPRAKFLVWQADALKWLFKTDSSLDHPGSRSLSSVLGVNSLLWADGERHERFRRVLAPPVSARQLPRWHSMVAATVDRAIDRLKPGMVFSPTAMARQVALEIAGAIVLGSRADVLDEFATWLDRTIGSVPRTLAYRLFLGGFPRSPESLDRRLVAAVRQAAAEGRPSLASLLADGEFAGIEDGELRDHVASLLFAGHETSASAVAWTLHWIVENDDVLANVLAELRGSTANGSTASGLPYLQACVQESLRITPPVPNAANRQVGTDTPLLGTTIPARAVLAPSIYLAHRQRDVFPNPGAFDPGRFLERKPQSHQYLPFGSGTRHCIGSQLAQLEMRLFVASLLRRRTLRKVRPGRARLRGHTLTPSSAFRMRVVACHD</sequence>
<keyword evidence="3 4" id="KW-0349">Heme</keyword>
<feature type="binding site" description="axial binding residue" evidence="3">
    <location>
        <position position="349"/>
    </location>
    <ligand>
        <name>heme</name>
        <dbReference type="ChEBI" id="CHEBI:30413"/>
    </ligand>
    <ligandPart>
        <name>Fe</name>
        <dbReference type="ChEBI" id="CHEBI:18248"/>
    </ligandPart>
</feature>
<dbReference type="PANTHER" id="PTHR24305:SF166">
    <property type="entry name" value="CYTOCHROME P450 12A4, MITOCHONDRIAL-RELATED"/>
    <property type="match status" value="1"/>
</dbReference>
<dbReference type="PRINTS" id="PR00385">
    <property type="entry name" value="P450"/>
</dbReference>
<keyword evidence="6" id="KW-1185">Reference proteome</keyword>
<dbReference type="GO" id="GO:0020037">
    <property type="term" value="F:heme binding"/>
    <property type="evidence" value="ECO:0007669"/>
    <property type="project" value="InterPro"/>
</dbReference>
<evidence type="ECO:0000313" key="5">
    <source>
        <dbReference type="EMBL" id="SDC23676.1"/>
    </source>
</evidence>
<evidence type="ECO:0000313" key="6">
    <source>
        <dbReference type="Proteomes" id="UP000199494"/>
    </source>
</evidence>
<comment type="similarity">
    <text evidence="2 4">Belongs to the cytochrome P450 family.</text>
</comment>
<dbReference type="SUPFAM" id="SSF48264">
    <property type="entry name" value="Cytochrome P450"/>
    <property type="match status" value="1"/>
</dbReference>
<dbReference type="PROSITE" id="PS00086">
    <property type="entry name" value="CYTOCHROME_P450"/>
    <property type="match status" value="1"/>
</dbReference>
<keyword evidence="4" id="KW-0503">Monooxygenase</keyword>
<dbReference type="Pfam" id="PF00067">
    <property type="entry name" value="p450"/>
    <property type="match status" value="1"/>
</dbReference>
<keyword evidence="4" id="KW-0560">Oxidoreductase</keyword>
<name>A0A1G6K060_9PSEU</name>
<gene>
    <name evidence="5" type="ORF">SAMN05421630_101926</name>
</gene>
<dbReference type="GO" id="GO:0005506">
    <property type="term" value="F:iron ion binding"/>
    <property type="evidence" value="ECO:0007669"/>
    <property type="project" value="InterPro"/>
</dbReference>
<dbReference type="Gene3D" id="1.10.630.10">
    <property type="entry name" value="Cytochrome P450"/>
    <property type="match status" value="1"/>
</dbReference>
<reference evidence="5 6" key="1">
    <citation type="submission" date="2016-10" db="EMBL/GenBank/DDBJ databases">
        <authorList>
            <person name="de Groot N.N."/>
        </authorList>
    </citation>
    <scope>NUCLEOTIDE SEQUENCE [LARGE SCALE GENOMIC DNA]</scope>
    <source>
        <strain evidence="5 6">CGMCC 4.5506</strain>
    </source>
</reference>
<evidence type="ECO:0000256" key="2">
    <source>
        <dbReference type="ARBA" id="ARBA00010617"/>
    </source>
</evidence>
<dbReference type="GO" id="GO:0004497">
    <property type="term" value="F:monooxygenase activity"/>
    <property type="evidence" value="ECO:0007669"/>
    <property type="project" value="UniProtKB-KW"/>
</dbReference>
<dbReference type="AlphaFoldDB" id="A0A1G6K060"/>
<dbReference type="Proteomes" id="UP000199494">
    <property type="component" value="Unassembled WGS sequence"/>
</dbReference>
<keyword evidence="3 4" id="KW-0479">Metal-binding</keyword>
<dbReference type="PRINTS" id="PR00463">
    <property type="entry name" value="EP450I"/>
</dbReference>
<comment type="cofactor">
    <cofactor evidence="1 3">
        <name>heme</name>
        <dbReference type="ChEBI" id="CHEBI:30413"/>
    </cofactor>
</comment>
<dbReference type="InterPro" id="IPR001128">
    <property type="entry name" value="Cyt_P450"/>
</dbReference>
<evidence type="ECO:0000256" key="1">
    <source>
        <dbReference type="ARBA" id="ARBA00001971"/>
    </source>
</evidence>
<protein>
    <submittedName>
        <fullName evidence="5">Cytochrome P450</fullName>
    </submittedName>
</protein>
<dbReference type="EMBL" id="FMZE01000001">
    <property type="protein sequence ID" value="SDC23676.1"/>
    <property type="molecule type" value="Genomic_DNA"/>
</dbReference>
<dbReference type="PANTHER" id="PTHR24305">
    <property type="entry name" value="CYTOCHROME P450"/>
    <property type="match status" value="1"/>
</dbReference>
<evidence type="ECO:0000256" key="4">
    <source>
        <dbReference type="RuleBase" id="RU000461"/>
    </source>
</evidence>
<proteinExistence type="inferred from homology"/>
<dbReference type="InterPro" id="IPR036396">
    <property type="entry name" value="Cyt_P450_sf"/>
</dbReference>
<dbReference type="STRING" id="530584.SAMN05421630_101926"/>
<organism evidence="5 6">
    <name type="scientific">Prauserella marina</name>
    <dbReference type="NCBI Taxonomy" id="530584"/>
    <lineage>
        <taxon>Bacteria</taxon>
        <taxon>Bacillati</taxon>
        <taxon>Actinomycetota</taxon>
        <taxon>Actinomycetes</taxon>
        <taxon>Pseudonocardiales</taxon>
        <taxon>Pseudonocardiaceae</taxon>
        <taxon>Prauserella</taxon>
    </lineage>
</organism>
<dbReference type="InterPro" id="IPR002401">
    <property type="entry name" value="Cyt_P450_E_grp-I"/>
</dbReference>
<accession>A0A1G6K060</accession>
<dbReference type="InterPro" id="IPR017972">
    <property type="entry name" value="Cyt_P450_CS"/>
</dbReference>
<dbReference type="InterPro" id="IPR050121">
    <property type="entry name" value="Cytochrome_P450_monoxygenase"/>
</dbReference>
<dbReference type="GO" id="GO:0016705">
    <property type="term" value="F:oxidoreductase activity, acting on paired donors, with incorporation or reduction of molecular oxygen"/>
    <property type="evidence" value="ECO:0007669"/>
    <property type="project" value="InterPro"/>
</dbReference>
<keyword evidence="3 4" id="KW-0408">Iron</keyword>
<evidence type="ECO:0000256" key="3">
    <source>
        <dbReference type="PIRSR" id="PIRSR602401-1"/>
    </source>
</evidence>